<dbReference type="Proteomes" id="UP001302126">
    <property type="component" value="Unassembled WGS sequence"/>
</dbReference>
<dbReference type="AlphaFoldDB" id="A0AAN6X7R0"/>
<evidence type="ECO:0000256" key="1">
    <source>
        <dbReference type="SAM" id="MobiDB-lite"/>
    </source>
</evidence>
<reference evidence="2" key="1">
    <citation type="journal article" date="2023" name="Mol. Phylogenet. Evol.">
        <title>Genome-scale phylogeny and comparative genomics of the fungal order Sordariales.</title>
        <authorList>
            <person name="Hensen N."/>
            <person name="Bonometti L."/>
            <person name="Westerberg I."/>
            <person name="Brannstrom I.O."/>
            <person name="Guillou S."/>
            <person name="Cros-Aarteil S."/>
            <person name="Calhoun S."/>
            <person name="Haridas S."/>
            <person name="Kuo A."/>
            <person name="Mondo S."/>
            <person name="Pangilinan J."/>
            <person name="Riley R."/>
            <person name="LaButti K."/>
            <person name="Andreopoulos B."/>
            <person name="Lipzen A."/>
            <person name="Chen C."/>
            <person name="Yan M."/>
            <person name="Daum C."/>
            <person name="Ng V."/>
            <person name="Clum A."/>
            <person name="Steindorff A."/>
            <person name="Ohm R.A."/>
            <person name="Martin F."/>
            <person name="Silar P."/>
            <person name="Natvig D.O."/>
            <person name="Lalanne C."/>
            <person name="Gautier V."/>
            <person name="Ament-Velasquez S.L."/>
            <person name="Kruys A."/>
            <person name="Hutchinson M.I."/>
            <person name="Powell A.J."/>
            <person name="Barry K."/>
            <person name="Miller A.N."/>
            <person name="Grigoriev I.V."/>
            <person name="Debuchy R."/>
            <person name="Gladieux P."/>
            <person name="Hiltunen Thoren M."/>
            <person name="Johannesson H."/>
        </authorList>
    </citation>
    <scope>NUCLEOTIDE SEQUENCE</scope>
    <source>
        <strain evidence="2">PSN309</strain>
    </source>
</reference>
<proteinExistence type="predicted"/>
<keyword evidence="3" id="KW-1185">Reference proteome</keyword>
<evidence type="ECO:0000313" key="3">
    <source>
        <dbReference type="Proteomes" id="UP001302126"/>
    </source>
</evidence>
<organism evidence="2 3">
    <name type="scientific">Podospora australis</name>
    <dbReference type="NCBI Taxonomy" id="1536484"/>
    <lineage>
        <taxon>Eukaryota</taxon>
        <taxon>Fungi</taxon>
        <taxon>Dikarya</taxon>
        <taxon>Ascomycota</taxon>
        <taxon>Pezizomycotina</taxon>
        <taxon>Sordariomycetes</taxon>
        <taxon>Sordariomycetidae</taxon>
        <taxon>Sordariales</taxon>
        <taxon>Podosporaceae</taxon>
        <taxon>Podospora</taxon>
    </lineage>
</organism>
<feature type="compositionally biased region" description="Low complexity" evidence="1">
    <location>
        <begin position="94"/>
        <end position="104"/>
    </location>
</feature>
<reference evidence="2" key="2">
    <citation type="submission" date="2023-05" db="EMBL/GenBank/DDBJ databases">
        <authorList>
            <consortium name="Lawrence Berkeley National Laboratory"/>
            <person name="Steindorff A."/>
            <person name="Hensen N."/>
            <person name="Bonometti L."/>
            <person name="Westerberg I."/>
            <person name="Brannstrom I.O."/>
            <person name="Guillou S."/>
            <person name="Cros-Aarteil S."/>
            <person name="Calhoun S."/>
            <person name="Haridas S."/>
            <person name="Kuo A."/>
            <person name="Mondo S."/>
            <person name="Pangilinan J."/>
            <person name="Riley R."/>
            <person name="Labutti K."/>
            <person name="Andreopoulos B."/>
            <person name="Lipzen A."/>
            <person name="Chen C."/>
            <person name="Yanf M."/>
            <person name="Daum C."/>
            <person name="Ng V."/>
            <person name="Clum A."/>
            <person name="Ohm R."/>
            <person name="Martin F."/>
            <person name="Silar P."/>
            <person name="Natvig D."/>
            <person name="Lalanne C."/>
            <person name="Gautier V."/>
            <person name="Ament-Velasquez S.L."/>
            <person name="Kruys A."/>
            <person name="Hutchinson M.I."/>
            <person name="Powell A.J."/>
            <person name="Barry K."/>
            <person name="Miller A.N."/>
            <person name="Grigoriev I.V."/>
            <person name="Debuchy R."/>
            <person name="Gladieux P."/>
            <person name="Thoren M.H."/>
            <person name="Johannesson H."/>
        </authorList>
    </citation>
    <scope>NUCLEOTIDE SEQUENCE</scope>
    <source>
        <strain evidence="2">PSN309</strain>
    </source>
</reference>
<name>A0AAN6X7R0_9PEZI</name>
<protein>
    <submittedName>
        <fullName evidence="2">Uncharacterized protein</fullName>
    </submittedName>
</protein>
<accession>A0AAN6X7R0</accession>
<gene>
    <name evidence="2" type="ORF">QBC35DRAFT_204955</name>
</gene>
<dbReference type="PANTHER" id="PTHR37315:SF1">
    <property type="entry name" value="UPF0311 PROTEIN BLR7842"/>
    <property type="match status" value="1"/>
</dbReference>
<evidence type="ECO:0000313" key="2">
    <source>
        <dbReference type="EMBL" id="KAK4192867.1"/>
    </source>
</evidence>
<dbReference type="Gene3D" id="2.40.160.20">
    <property type="match status" value="1"/>
</dbReference>
<feature type="region of interest" description="Disordered" evidence="1">
    <location>
        <begin position="94"/>
        <end position="177"/>
    </location>
</feature>
<dbReference type="EMBL" id="MU864353">
    <property type="protein sequence ID" value="KAK4192867.1"/>
    <property type="molecule type" value="Genomic_DNA"/>
</dbReference>
<comment type="caution">
    <text evidence="2">The sequence shown here is derived from an EMBL/GenBank/DDBJ whole genome shotgun (WGS) entry which is preliminary data.</text>
</comment>
<dbReference type="Pfam" id="PF11578">
    <property type="entry name" value="DUF3237"/>
    <property type="match status" value="1"/>
</dbReference>
<dbReference type="InterPro" id="IPR020915">
    <property type="entry name" value="UPF0311"/>
</dbReference>
<dbReference type="PANTHER" id="PTHR37315">
    <property type="entry name" value="UPF0311 PROTEIN BLR7842"/>
    <property type="match status" value="1"/>
</dbReference>
<sequence>MTRTPGWSRAFNGEMPRHVDQDVHSAFVEFRAEQEDKCMSVQCIYCQQVRAKNTTRQKQHLLQCAGYLQAHPDVALQASAAADAAAAVAVASSASAGGPSDGSAYGPLPAPHGSHDDPASTADHTNLGFMPNPRINGTPAHGTPGVSRPSLGAPEGTPSAKRQKTKHAPNGGNLPEIPLRDVHAAFVEFRAKDDDKCMSARCKYCNQIRAKNTSRQREHLMVCAGYQHVLKDKIPANSLRHQFDDDDVASSLALPTPILDLDFRMSIRVKPKLNVGPGSFGKTWWVPCIGGQWAGRFGKGTLLPNGQDQQTVVKDLATHIEGTYLMQTNDESPAFITCKMKGWWTGEKDVMERLQDPVAADNVAAHRYLLRVNIELETGDERYADLNRGMWLASGCRRGAEIVYDAYRIG</sequence>